<organism evidence="2 3">
    <name type="scientific">Papaver somniferum</name>
    <name type="common">Opium poppy</name>
    <dbReference type="NCBI Taxonomy" id="3469"/>
    <lineage>
        <taxon>Eukaryota</taxon>
        <taxon>Viridiplantae</taxon>
        <taxon>Streptophyta</taxon>
        <taxon>Embryophyta</taxon>
        <taxon>Tracheophyta</taxon>
        <taxon>Spermatophyta</taxon>
        <taxon>Magnoliopsida</taxon>
        <taxon>Ranunculales</taxon>
        <taxon>Papaveraceae</taxon>
        <taxon>Papaveroideae</taxon>
        <taxon>Papaver</taxon>
    </lineage>
</organism>
<evidence type="ECO:0000313" key="3">
    <source>
        <dbReference type="Proteomes" id="UP000316621"/>
    </source>
</evidence>
<protein>
    <recommendedName>
        <fullName evidence="4">Secreted protein</fullName>
    </recommendedName>
</protein>
<dbReference type="Proteomes" id="UP000316621">
    <property type="component" value="Chromosome 3"/>
</dbReference>
<reference evidence="2 3" key="1">
    <citation type="journal article" date="2018" name="Science">
        <title>The opium poppy genome and morphinan production.</title>
        <authorList>
            <person name="Guo L."/>
            <person name="Winzer T."/>
            <person name="Yang X."/>
            <person name="Li Y."/>
            <person name="Ning Z."/>
            <person name="He Z."/>
            <person name="Teodor R."/>
            <person name="Lu Y."/>
            <person name="Bowser T.A."/>
            <person name="Graham I.A."/>
            <person name="Ye K."/>
        </authorList>
    </citation>
    <scope>NUCLEOTIDE SEQUENCE [LARGE SCALE GENOMIC DNA]</scope>
    <source>
        <strain evidence="3">cv. HN1</strain>
        <tissue evidence="2">Leaves</tissue>
    </source>
</reference>
<keyword evidence="1" id="KW-0732">Signal</keyword>
<dbReference type="Gramene" id="RZC56201">
    <property type="protein sequence ID" value="RZC56201"/>
    <property type="gene ID" value="C5167_015054"/>
</dbReference>
<feature type="signal peptide" evidence="1">
    <location>
        <begin position="1"/>
        <end position="16"/>
    </location>
</feature>
<evidence type="ECO:0008006" key="4">
    <source>
        <dbReference type="Google" id="ProtNLM"/>
    </source>
</evidence>
<feature type="chain" id="PRO_5021430584" description="Secreted protein" evidence="1">
    <location>
        <begin position="17"/>
        <end position="85"/>
    </location>
</feature>
<keyword evidence="3" id="KW-1185">Reference proteome</keyword>
<dbReference type="EMBL" id="CM010717">
    <property type="protein sequence ID" value="RZC56201.1"/>
    <property type="molecule type" value="Genomic_DNA"/>
</dbReference>
<name>A0A4Y7J8E3_PAPSO</name>
<accession>A0A4Y7J8E3</accession>
<sequence length="85" mass="9343">MIRSLVFSLVISEVMHIDWVVLSHLICVGTQYLDTVSPLNPRLDNVLHPSSSRRYGCVLDLIFSGSTMQGYCICFKLLAAGIGNG</sequence>
<gene>
    <name evidence="2" type="ORF">C5167_015054</name>
</gene>
<evidence type="ECO:0000256" key="1">
    <source>
        <dbReference type="SAM" id="SignalP"/>
    </source>
</evidence>
<dbReference type="AlphaFoldDB" id="A0A4Y7J8E3"/>
<proteinExistence type="predicted"/>
<evidence type="ECO:0000313" key="2">
    <source>
        <dbReference type="EMBL" id="RZC56201.1"/>
    </source>
</evidence>